<dbReference type="SMART" id="SM00309">
    <property type="entry name" value="PAH"/>
    <property type="match status" value="1"/>
</dbReference>
<organism evidence="6 7">
    <name type="scientific">Calicophoron daubneyi</name>
    <name type="common">Rumen fluke</name>
    <name type="synonym">Paramphistomum daubneyi</name>
    <dbReference type="NCBI Taxonomy" id="300641"/>
    <lineage>
        <taxon>Eukaryota</taxon>
        <taxon>Metazoa</taxon>
        <taxon>Spiralia</taxon>
        <taxon>Lophotrochozoa</taxon>
        <taxon>Platyhelminthes</taxon>
        <taxon>Trematoda</taxon>
        <taxon>Digenea</taxon>
        <taxon>Plagiorchiida</taxon>
        <taxon>Pronocephalata</taxon>
        <taxon>Paramphistomoidea</taxon>
        <taxon>Paramphistomidae</taxon>
        <taxon>Calicophoron</taxon>
    </lineage>
</organism>
<evidence type="ECO:0000313" key="7">
    <source>
        <dbReference type="Proteomes" id="UP001497525"/>
    </source>
</evidence>
<name>A0AAV2TX24_CALDB</name>
<dbReference type="GO" id="GO:0005576">
    <property type="term" value="C:extracellular region"/>
    <property type="evidence" value="ECO:0007669"/>
    <property type="project" value="UniProtKB-SubCell"/>
</dbReference>
<evidence type="ECO:0000256" key="2">
    <source>
        <dbReference type="ARBA" id="ARBA00010022"/>
    </source>
</evidence>
<accession>A0AAV2TX24</accession>
<dbReference type="EMBL" id="CAXLJL010000856">
    <property type="protein sequence ID" value="CAL5141387.1"/>
    <property type="molecule type" value="Genomic_DNA"/>
</dbReference>
<proteinExistence type="inferred from homology"/>
<evidence type="ECO:0000256" key="1">
    <source>
        <dbReference type="ARBA" id="ARBA00004613"/>
    </source>
</evidence>
<protein>
    <submittedName>
        <fullName evidence="6">Uncharacterized protein</fullName>
    </submittedName>
</protein>
<evidence type="ECO:0000256" key="3">
    <source>
        <dbReference type="ARBA" id="ARBA00022525"/>
    </source>
</evidence>
<feature type="chain" id="PRO_5043438836" evidence="5">
    <location>
        <begin position="45"/>
        <end position="110"/>
    </location>
</feature>
<dbReference type="PROSITE" id="PS50276">
    <property type="entry name" value="PANCREATIC_HORMONE_2"/>
    <property type="match status" value="1"/>
</dbReference>
<evidence type="ECO:0000256" key="4">
    <source>
        <dbReference type="RuleBase" id="RU000656"/>
    </source>
</evidence>
<comment type="similarity">
    <text evidence="2 4">Belongs to the NPY family.</text>
</comment>
<dbReference type="PROSITE" id="PS00265">
    <property type="entry name" value="PANCREATIC_HORMONE_1"/>
    <property type="match status" value="1"/>
</dbReference>
<comment type="subcellular location">
    <subcellularLocation>
        <location evidence="1">Secreted</location>
    </subcellularLocation>
</comment>
<reference evidence="6" key="1">
    <citation type="submission" date="2024-06" db="EMBL/GenBank/DDBJ databases">
        <authorList>
            <person name="Liu X."/>
            <person name="Lenzi L."/>
            <person name="Haldenby T S."/>
            <person name="Uol C."/>
        </authorList>
    </citation>
    <scope>NUCLEOTIDE SEQUENCE</scope>
</reference>
<evidence type="ECO:0000313" key="6">
    <source>
        <dbReference type="EMBL" id="CAL5141387.1"/>
    </source>
</evidence>
<feature type="signal peptide" evidence="5">
    <location>
        <begin position="1"/>
        <end position="44"/>
    </location>
</feature>
<dbReference type="GO" id="GO:0005179">
    <property type="term" value="F:hormone activity"/>
    <property type="evidence" value="ECO:0007669"/>
    <property type="project" value="InterPro"/>
</dbReference>
<evidence type="ECO:0000256" key="5">
    <source>
        <dbReference type="SAM" id="SignalP"/>
    </source>
</evidence>
<dbReference type="InterPro" id="IPR020392">
    <property type="entry name" value="Pancreatic_hormone-like_CS"/>
</dbReference>
<keyword evidence="5" id="KW-0732">Signal</keyword>
<gene>
    <name evidence="6" type="ORF">CDAUBV1_LOCUS16636</name>
</gene>
<sequence length="110" mass="12890">MLQKVMTITEMLNRHTFSTMLKSRNFSLILLILVFLLTSSPSSTYPASDQEELQDVQPWEIQDSYREYRDDGDVLAPPPRPRIFESKESVKAYLRKLNDYFTIIGRPRFG</sequence>
<dbReference type="Proteomes" id="UP001497525">
    <property type="component" value="Unassembled WGS sequence"/>
</dbReference>
<dbReference type="AlphaFoldDB" id="A0AAV2TX24"/>
<comment type="caution">
    <text evidence="6">The sequence shown here is derived from an EMBL/GenBank/DDBJ whole genome shotgun (WGS) entry which is preliminary data.</text>
</comment>
<keyword evidence="3" id="KW-0964">Secreted</keyword>
<dbReference type="InterPro" id="IPR001955">
    <property type="entry name" value="Pancreatic_hormone-like"/>
</dbReference>
<dbReference type="Pfam" id="PF00159">
    <property type="entry name" value="Hormone_3"/>
    <property type="match status" value="1"/>
</dbReference>